<dbReference type="SMART" id="SM00220">
    <property type="entry name" value="S_TKc"/>
    <property type="match status" value="1"/>
</dbReference>
<dbReference type="Proteomes" id="UP001159364">
    <property type="component" value="Linkage Group LG06"/>
</dbReference>
<evidence type="ECO:0000256" key="2">
    <source>
        <dbReference type="ARBA" id="ARBA00022527"/>
    </source>
</evidence>
<organism evidence="10 11">
    <name type="scientific">Erythroxylum novogranatense</name>
    <dbReference type="NCBI Taxonomy" id="1862640"/>
    <lineage>
        <taxon>Eukaryota</taxon>
        <taxon>Viridiplantae</taxon>
        <taxon>Streptophyta</taxon>
        <taxon>Embryophyta</taxon>
        <taxon>Tracheophyta</taxon>
        <taxon>Spermatophyta</taxon>
        <taxon>Magnoliopsida</taxon>
        <taxon>eudicotyledons</taxon>
        <taxon>Gunneridae</taxon>
        <taxon>Pentapetalae</taxon>
        <taxon>rosids</taxon>
        <taxon>fabids</taxon>
        <taxon>Malpighiales</taxon>
        <taxon>Erythroxylaceae</taxon>
        <taxon>Erythroxylum</taxon>
    </lineage>
</organism>
<evidence type="ECO:0000256" key="8">
    <source>
        <dbReference type="ARBA" id="ARBA00048679"/>
    </source>
</evidence>
<dbReference type="EC" id="2.7.11.1" evidence="1"/>
<dbReference type="PROSITE" id="PS00108">
    <property type="entry name" value="PROTEIN_KINASE_ST"/>
    <property type="match status" value="1"/>
</dbReference>
<evidence type="ECO:0000256" key="7">
    <source>
        <dbReference type="ARBA" id="ARBA00047899"/>
    </source>
</evidence>
<evidence type="ECO:0000256" key="5">
    <source>
        <dbReference type="ARBA" id="ARBA00022777"/>
    </source>
</evidence>
<dbReference type="PROSITE" id="PS50011">
    <property type="entry name" value="PROTEIN_KINASE_DOM"/>
    <property type="match status" value="1"/>
</dbReference>
<evidence type="ECO:0000256" key="1">
    <source>
        <dbReference type="ARBA" id="ARBA00012513"/>
    </source>
</evidence>
<dbReference type="InterPro" id="IPR011009">
    <property type="entry name" value="Kinase-like_dom_sf"/>
</dbReference>
<sequence length="247" mass="28420">MADALSMILASILCNLFDKLYEKCKNAALKLEGIVKQLATIGDHEKISAMINLLTTEFTYSPQANQRKVCRYRKKHRNVDMKAIKNWARQLLCGLIYLYSHNPLIIHRDLKCDNVFVNGNHGEFKIGDLGLATVMQQPTAKNVIGTPEFMAPEPYEEEYNELVDIYSFGTCKLEMFTFEYPYYEFNNPAQIFKKVTSGMKPVSLNKVSDLQIKDFIEKCLAPASKRLPANELLKDSFLQYFRRSTYV</sequence>
<dbReference type="InterPro" id="IPR000719">
    <property type="entry name" value="Prot_kinase_dom"/>
</dbReference>
<dbReference type="Pfam" id="PF00069">
    <property type="entry name" value="Pkinase"/>
    <property type="match status" value="1"/>
</dbReference>
<dbReference type="GO" id="GO:0005524">
    <property type="term" value="F:ATP binding"/>
    <property type="evidence" value="ECO:0007669"/>
    <property type="project" value="UniProtKB-KW"/>
</dbReference>
<reference evidence="10 11" key="1">
    <citation type="submission" date="2021-09" db="EMBL/GenBank/DDBJ databases">
        <title>Genomic insights and catalytic innovation underlie evolution of tropane alkaloids biosynthesis.</title>
        <authorList>
            <person name="Wang Y.-J."/>
            <person name="Tian T."/>
            <person name="Huang J.-P."/>
            <person name="Huang S.-X."/>
        </authorList>
    </citation>
    <scope>NUCLEOTIDE SEQUENCE [LARGE SCALE GENOMIC DNA]</scope>
    <source>
        <strain evidence="10">KIB-2018</strain>
        <tissue evidence="10">Leaf</tissue>
    </source>
</reference>
<name>A0AAV8T856_9ROSI</name>
<proteinExistence type="predicted"/>
<evidence type="ECO:0000259" key="9">
    <source>
        <dbReference type="PROSITE" id="PS50011"/>
    </source>
</evidence>
<dbReference type="InterPro" id="IPR050588">
    <property type="entry name" value="WNK_Ser-Thr_kinase"/>
</dbReference>
<feature type="domain" description="Protein kinase" evidence="9">
    <location>
        <begin position="1"/>
        <end position="238"/>
    </location>
</feature>
<keyword evidence="4" id="KW-0547">Nucleotide-binding</keyword>
<evidence type="ECO:0000256" key="6">
    <source>
        <dbReference type="ARBA" id="ARBA00022840"/>
    </source>
</evidence>
<dbReference type="AlphaFoldDB" id="A0AAV8T856"/>
<dbReference type="PANTHER" id="PTHR13902">
    <property type="entry name" value="SERINE/THREONINE-PROTEIN KINASE WNK WITH NO LYSINE -RELATED"/>
    <property type="match status" value="1"/>
</dbReference>
<accession>A0AAV8T856</accession>
<evidence type="ECO:0000256" key="3">
    <source>
        <dbReference type="ARBA" id="ARBA00022679"/>
    </source>
</evidence>
<dbReference type="InterPro" id="IPR008271">
    <property type="entry name" value="Ser/Thr_kinase_AS"/>
</dbReference>
<dbReference type="EMBL" id="JAIWQS010000006">
    <property type="protein sequence ID" value="KAJ8762972.1"/>
    <property type="molecule type" value="Genomic_DNA"/>
</dbReference>
<keyword evidence="11" id="KW-1185">Reference proteome</keyword>
<dbReference type="Gene3D" id="1.10.510.10">
    <property type="entry name" value="Transferase(Phosphotransferase) domain 1"/>
    <property type="match status" value="1"/>
</dbReference>
<dbReference type="FunFam" id="1.10.510.10:FF:000046">
    <property type="entry name" value="probable serine/threonine-protein kinase WNK9"/>
    <property type="match status" value="1"/>
</dbReference>
<keyword evidence="3" id="KW-0808">Transferase</keyword>
<protein>
    <recommendedName>
        <fullName evidence="1">non-specific serine/threonine protein kinase</fullName>
        <ecNumber evidence="1">2.7.11.1</ecNumber>
    </recommendedName>
</protein>
<dbReference type="SUPFAM" id="SSF56112">
    <property type="entry name" value="Protein kinase-like (PK-like)"/>
    <property type="match status" value="1"/>
</dbReference>
<evidence type="ECO:0000256" key="4">
    <source>
        <dbReference type="ARBA" id="ARBA00022741"/>
    </source>
</evidence>
<comment type="catalytic activity">
    <reaction evidence="7">
        <text>L-threonyl-[protein] + ATP = O-phospho-L-threonyl-[protein] + ADP + H(+)</text>
        <dbReference type="Rhea" id="RHEA:46608"/>
        <dbReference type="Rhea" id="RHEA-COMP:11060"/>
        <dbReference type="Rhea" id="RHEA-COMP:11605"/>
        <dbReference type="ChEBI" id="CHEBI:15378"/>
        <dbReference type="ChEBI" id="CHEBI:30013"/>
        <dbReference type="ChEBI" id="CHEBI:30616"/>
        <dbReference type="ChEBI" id="CHEBI:61977"/>
        <dbReference type="ChEBI" id="CHEBI:456216"/>
        <dbReference type="EC" id="2.7.11.1"/>
    </reaction>
</comment>
<evidence type="ECO:0000313" key="10">
    <source>
        <dbReference type="EMBL" id="KAJ8762972.1"/>
    </source>
</evidence>
<evidence type="ECO:0000313" key="11">
    <source>
        <dbReference type="Proteomes" id="UP001159364"/>
    </source>
</evidence>
<keyword evidence="6" id="KW-0067">ATP-binding</keyword>
<keyword evidence="5" id="KW-0418">Kinase</keyword>
<comment type="catalytic activity">
    <reaction evidence="8">
        <text>L-seryl-[protein] + ATP = O-phospho-L-seryl-[protein] + ADP + H(+)</text>
        <dbReference type="Rhea" id="RHEA:17989"/>
        <dbReference type="Rhea" id="RHEA-COMP:9863"/>
        <dbReference type="Rhea" id="RHEA-COMP:11604"/>
        <dbReference type="ChEBI" id="CHEBI:15378"/>
        <dbReference type="ChEBI" id="CHEBI:29999"/>
        <dbReference type="ChEBI" id="CHEBI:30616"/>
        <dbReference type="ChEBI" id="CHEBI:83421"/>
        <dbReference type="ChEBI" id="CHEBI:456216"/>
        <dbReference type="EC" id="2.7.11.1"/>
    </reaction>
</comment>
<comment type="caution">
    <text evidence="10">The sequence shown here is derived from an EMBL/GenBank/DDBJ whole genome shotgun (WGS) entry which is preliminary data.</text>
</comment>
<gene>
    <name evidence="10" type="ORF">K2173_023101</name>
</gene>
<keyword evidence="2" id="KW-0723">Serine/threonine-protein kinase</keyword>
<dbReference type="GO" id="GO:0004674">
    <property type="term" value="F:protein serine/threonine kinase activity"/>
    <property type="evidence" value="ECO:0007669"/>
    <property type="project" value="UniProtKB-KW"/>
</dbReference>